<dbReference type="Proteomes" id="UP000724584">
    <property type="component" value="Unassembled WGS sequence"/>
</dbReference>
<proteinExistence type="predicted"/>
<keyword evidence="2" id="KW-1185">Reference proteome</keyword>
<evidence type="ECO:0000313" key="2">
    <source>
        <dbReference type="Proteomes" id="UP000724584"/>
    </source>
</evidence>
<evidence type="ECO:0000313" key="1">
    <source>
        <dbReference type="EMBL" id="KAH6617167.1"/>
    </source>
</evidence>
<reference evidence="1 2" key="1">
    <citation type="journal article" date="2021" name="Nat. Commun.">
        <title>Genetic determinants of endophytism in the Arabidopsis root mycobiome.</title>
        <authorList>
            <person name="Mesny F."/>
            <person name="Miyauchi S."/>
            <person name="Thiergart T."/>
            <person name="Pickel B."/>
            <person name="Atanasova L."/>
            <person name="Karlsson M."/>
            <person name="Huettel B."/>
            <person name="Barry K.W."/>
            <person name="Haridas S."/>
            <person name="Chen C."/>
            <person name="Bauer D."/>
            <person name="Andreopoulos W."/>
            <person name="Pangilinan J."/>
            <person name="LaButti K."/>
            <person name="Riley R."/>
            <person name="Lipzen A."/>
            <person name="Clum A."/>
            <person name="Drula E."/>
            <person name="Henrissat B."/>
            <person name="Kohler A."/>
            <person name="Grigoriev I.V."/>
            <person name="Martin F.M."/>
            <person name="Hacquard S."/>
        </authorList>
    </citation>
    <scope>NUCLEOTIDE SEQUENCE [LARGE SCALE GENOMIC DNA]</scope>
    <source>
        <strain evidence="1 2">MPI-SDFR-AT-0079</strain>
    </source>
</reference>
<protein>
    <submittedName>
        <fullName evidence="1">Uncharacterized protein</fullName>
    </submittedName>
</protein>
<organism evidence="1 2">
    <name type="scientific">Chaetomium tenue</name>
    <dbReference type="NCBI Taxonomy" id="1854479"/>
    <lineage>
        <taxon>Eukaryota</taxon>
        <taxon>Fungi</taxon>
        <taxon>Dikarya</taxon>
        <taxon>Ascomycota</taxon>
        <taxon>Pezizomycotina</taxon>
        <taxon>Sordariomycetes</taxon>
        <taxon>Sordariomycetidae</taxon>
        <taxon>Sordariales</taxon>
        <taxon>Chaetomiaceae</taxon>
        <taxon>Chaetomium</taxon>
    </lineage>
</organism>
<comment type="caution">
    <text evidence="1">The sequence shown here is derived from an EMBL/GenBank/DDBJ whole genome shotgun (WGS) entry which is preliminary data.</text>
</comment>
<gene>
    <name evidence="1" type="ORF">F5144DRAFT_585644</name>
</gene>
<sequence>MAAAHAALVCLTCKTRKKKCDKVLPSCGYCSGKRVQCTYTSLPTPSTEMGATSPSTSASTNADTDTGTGASPAARNASGLRCAPLAADVRFTLNTVPIEPSAAAASLYLEVNRLIRATGQFPDEIFTRYRLGIHSHFPVICLETFDNNLFTLETAPAPDFSVLLVVICLITYLPDPALQPARATNRATIDRATLHLAARSLFAQVRVASPPSVHLIQAGLLLAVYEYARRRPDDANASLAECVRMAYAAHIWRSASVSPLQPPHASLNHSPTKLATSCLQAEEAANTWWGLIIFERTIFCDVTVPEQPLLAVIPSANARLPSEPAALTQAGAPGPCPRSNITVSSETSLMSEGVGGFGRAAQAALLLDRVLRSFQISSLDDRLVHLDGLDSALQTFLTVVLQQSHGEPGPFCAAISLALRALFTLHLHILDQPPQPVSAKFKSLDEWCGGSQAALDTITKMVVDIADSHEHVPTERMDSLPPSFCYTVLSALRHIRAKSRADTWLQEAEERLRVSLYRFDFRWGVEARQP</sequence>
<dbReference type="EMBL" id="JAGIZQ010000007">
    <property type="protein sequence ID" value="KAH6617167.1"/>
    <property type="molecule type" value="Genomic_DNA"/>
</dbReference>
<accession>A0ACB7NV05</accession>
<name>A0ACB7NV05_9PEZI</name>